<protein>
    <submittedName>
        <fullName evidence="1">Uncharacterized protein</fullName>
    </submittedName>
</protein>
<gene>
    <name evidence="1" type="ORF">GCM10009663_29210</name>
</gene>
<comment type="caution">
    <text evidence="1">The sequence shown here is derived from an EMBL/GenBank/DDBJ whole genome shotgun (WGS) entry which is preliminary data.</text>
</comment>
<accession>A0ABN1TH09</accession>
<name>A0ABN1TH09_9ACTN</name>
<evidence type="ECO:0000313" key="2">
    <source>
        <dbReference type="Proteomes" id="UP001499987"/>
    </source>
</evidence>
<sequence>MAVARALALAVRVLAGRGLALLLMVGAPLRAALLPGRSGGTYPRRAGGRRAVTGWGRFRCAVGVFAAPV</sequence>
<organism evidence="1 2">
    <name type="scientific">Kitasatospora arboriphila</name>
    <dbReference type="NCBI Taxonomy" id="258052"/>
    <lineage>
        <taxon>Bacteria</taxon>
        <taxon>Bacillati</taxon>
        <taxon>Actinomycetota</taxon>
        <taxon>Actinomycetes</taxon>
        <taxon>Kitasatosporales</taxon>
        <taxon>Streptomycetaceae</taxon>
        <taxon>Kitasatospora</taxon>
    </lineage>
</organism>
<reference evidence="1 2" key="1">
    <citation type="journal article" date="2019" name="Int. J. Syst. Evol. Microbiol.">
        <title>The Global Catalogue of Microorganisms (GCM) 10K type strain sequencing project: providing services to taxonomists for standard genome sequencing and annotation.</title>
        <authorList>
            <consortium name="The Broad Institute Genomics Platform"/>
            <consortium name="The Broad Institute Genome Sequencing Center for Infectious Disease"/>
            <person name="Wu L."/>
            <person name="Ma J."/>
        </authorList>
    </citation>
    <scope>NUCLEOTIDE SEQUENCE [LARGE SCALE GENOMIC DNA]</scope>
    <source>
        <strain evidence="1 2">JCM 13002</strain>
    </source>
</reference>
<keyword evidence="2" id="KW-1185">Reference proteome</keyword>
<dbReference type="EMBL" id="BAAALD010000023">
    <property type="protein sequence ID" value="GAA1083851.1"/>
    <property type="molecule type" value="Genomic_DNA"/>
</dbReference>
<evidence type="ECO:0000313" key="1">
    <source>
        <dbReference type="EMBL" id="GAA1083851.1"/>
    </source>
</evidence>
<dbReference type="Proteomes" id="UP001499987">
    <property type="component" value="Unassembled WGS sequence"/>
</dbReference>
<proteinExistence type="predicted"/>